<keyword evidence="3" id="KW-1185">Reference proteome</keyword>
<organism evidence="2 3">
    <name type="scientific">Algoriphagus ornithinivorans</name>
    <dbReference type="NCBI Taxonomy" id="226506"/>
    <lineage>
        <taxon>Bacteria</taxon>
        <taxon>Pseudomonadati</taxon>
        <taxon>Bacteroidota</taxon>
        <taxon>Cytophagia</taxon>
        <taxon>Cytophagales</taxon>
        <taxon>Cyclobacteriaceae</taxon>
        <taxon>Algoriphagus</taxon>
    </lineage>
</organism>
<feature type="chain" id="PRO_5011636201" description="SprB repeat-containing protein" evidence="1">
    <location>
        <begin position="23"/>
        <end position="238"/>
    </location>
</feature>
<evidence type="ECO:0000256" key="1">
    <source>
        <dbReference type="SAM" id="SignalP"/>
    </source>
</evidence>
<dbReference type="Proteomes" id="UP000199564">
    <property type="component" value="Unassembled WGS sequence"/>
</dbReference>
<reference evidence="3" key="1">
    <citation type="submission" date="2016-10" db="EMBL/GenBank/DDBJ databases">
        <authorList>
            <person name="Varghese N."/>
            <person name="Submissions S."/>
        </authorList>
    </citation>
    <scope>NUCLEOTIDE SEQUENCE [LARGE SCALE GENOMIC DNA]</scope>
    <source>
        <strain evidence="3">DSM 15282</strain>
    </source>
</reference>
<gene>
    <name evidence="2" type="ORF">SAMN04488519_1116</name>
</gene>
<feature type="signal peptide" evidence="1">
    <location>
        <begin position="1"/>
        <end position="22"/>
    </location>
</feature>
<dbReference type="AlphaFoldDB" id="A0A1I5J1L7"/>
<dbReference type="EMBL" id="FOVW01000011">
    <property type="protein sequence ID" value="SFO66734.1"/>
    <property type="molecule type" value="Genomic_DNA"/>
</dbReference>
<evidence type="ECO:0000313" key="2">
    <source>
        <dbReference type="EMBL" id="SFO66734.1"/>
    </source>
</evidence>
<accession>A0A1I5J1L7</accession>
<protein>
    <recommendedName>
        <fullName evidence="4">SprB repeat-containing protein</fullName>
    </recommendedName>
</protein>
<keyword evidence="1" id="KW-0732">Signal</keyword>
<name>A0A1I5J1L7_9BACT</name>
<evidence type="ECO:0000313" key="3">
    <source>
        <dbReference type="Proteomes" id="UP000199564"/>
    </source>
</evidence>
<proteinExistence type="predicted"/>
<dbReference type="RefSeq" id="WP_091655271.1">
    <property type="nucleotide sequence ID" value="NZ_FOVW01000011.1"/>
</dbReference>
<dbReference type="STRING" id="226506.SAMN04488519_1116"/>
<sequence length="238" mass="26574">MKAKMTLGILFLFLSLTTFSYAAEKDVEGNEKNAVLRVNITGKLKLCSFDDKGYAFVDVKGGNPPYKISSRNKVSNQILSDLNPGTYTVLIEDKDGNKLEERFVVQPPMPILAEIVEIKNANIESNELGAAKLGVKNFDNSTLKIEWSHGLKNREVAENLKPGSYFVKVSDESSCETTIYFEVKESSNSDYSFTIPAKKSYTSQIIAEDNPSKWMGKKFTKEELKAIADEIASKMENK</sequence>
<evidence type="ECO:0008006" key="4">
    <source>
        <dbReference type="Google" id="ProtNLM"/>
    </source>
</evidence>